<dbReference type="RefSeq" id="WP_284251576.1">
    <property type="nucleotide sequence ID" value="NZ_BSUM01000001.1"/>
</dbReference>
<protein>
    <recommendedName>
        <fullName evidence="1">DUF3806 domain-containing protein</fullName>
    </recommendedName>
</protein>
<proteinExistence type="predicted"/>
<evidence type="ECO:0000313" key="3">
    <source>
        <dbReference type="Proteomes" id="UP001157161"/>
    </source>
</evidence>
<evidence type="ECO:0000313" key="2">
    <source>
        <dbReference type="EMBL" id="GMA32881.1"/>
    </source>
</evidence>
<feature type="domain" description="DUF3806" evidence="1">
    <location>
        <begin position="49"/>
        <end position="118"/>
    </location>
</feature>
<sequence>MTFHPLDGEWAAMLDGMRAWVAASVSGPGGDLDLADDGVRLSVVEALLRDGIGADETVKLQALGVVLGDVLASILGVPWVVVHDEWGATPGLAVAPGAALYPVTMVSKRVEEGRDVDVRFLVQQAAEHAVALGGATPDVS</sequence>
<gene>
    <name evidence="2" type="ORF">GCM10025875_28730</name>
</gene>
<dbReference type="Pfam" id="PF12713">
    <property type="entry name" value="DUF3806"/>
    <property type="match status" value="1"/>
</dbReference>
<reference evidence="2" key="1">
    <citation type="journal article" date="2014" name="Int. J. Syst. Evol. Microbiol.">
        <title>Complete genome sequence of Corynebacterium casei LMG S-19264T (=DSM 44701T), isolated from a smear-ripened cheese.</title>
        <authorList>
            <consortium name="US DOE Joint Genome Institute (JGI-PGF)"/>
            <person name="Walter F."/>
            <person name="Albersmeier A."/>
            <person name="Kalinowski J."/>
            <person name="Ruckert C."/>
        </authorList>
    </citation>
    <scope>NUCLEOTIDE SEQUENCE</scope>
    <source>
        <strain evidence="2">NBRC 112290</strain>
    </source>
</reference>
<dbReference type="InterPro" id="IPR024266">
    <property type="entry name" value="DUF3806"/>
</dbReference>
<evidence type="ECO:0000259" key="1">
    <source>
        <dbReference type="Pfam" id="PF12713"/>
    </source>
</evidence>
<reference evidence="2" key="2">
    <citation type="submission" date="2023-02" db="EMBL/GenBank/DDBJ databases">
        <authorList>
            <person name="Sun Q."/>
            <person name="Mori K."/>
        </authorList>
    </citation>
    <scope>NUCLEOTIDE SEQUENCE</scope>
    <source>
        <strain evidence="2">NBRC 112290</strain>
    </source>
</reference>
<organism evidence="2 3">
    <name type="scientific">Litorihabitans aurantiacus</name>
    <dbReference type="NCBI Taxonomy" id="1930061"/>
    <lineage>
        <taxon>Bacteria</taxon>
        <taxon>Bacillati</taxon>
        <taxon>Actinomycetota</taxon>
        <taxon>Actinomycetes</taxon>
        <taxon>Micrococcales</taxon>
        <taxon>Beutenbergiaceae</taxon>
        <taxon>Litorihabitans</taxon>
    </lineage>
</organism>
<comment type="caution">
    <text evidence="2">The sequence shown here is derived from an EMBL/GenBank/DDBJ whole genome shotgun (WGS) entry which is preliminary data.</text>
</comment>
<dbReference type="Proteomes" id="UP001157161">
    <property type="component" value="Unassembled WGS sequence"/>
</dbReference>
<dbReference type="EMBL" id="BSUM01000001">
    <property type="protein sequence ID" value="GMA32881.1"/>
    <property type="molecule type" value="Genomic_DNA"/>
</dbReference>
<accession>A0AA37XGH9</accession>
<dbReference type="Gene3D" id="1.20.120.1090">
    <property type="match status" value="1"/>
</dbReference>
<dbReference type="AlphaFoldDB" id="A0AA37XGH9"/>
<name>A0AA37XGH9_9MICO</name>
<keyword evidence="3" id="KW-1185">Reference proteome</keyword>